<evidence type="ECO:0000313" key="1">
    <source>
        <dbReference type="EMBL" id="CAK7942375.1"/>
    </source>
</evidence>
<evidence type="ECO:0000313" key="2">
    <source>
        <dbReference type="Proteomes" id="UP001162060"/>
    </source>
</evidence>
<dbReference type="AlphaFoldDB" id="A0AAV1V918"/>
<proteinExistence type="predicted"/>
<comment type="caution">
    <text evidence="1">The sequence shown here is derived from an EMBL/GenBank/DDBJ whole genome shotgun (WGS) entry which is preliminary data.</text>
</comment>
<protein>
    <submittedName>
        <fullName evidence="1">Uncharacterized protein</fullName>
    </submittedName>
</protein>
<reference evidence="1" key="1">
    <citation type="submission" date="2024-01" db="EMBL/GenBank/DDBJ databases">
        <authorList>
            <person name="Webb A."/>
        </authorList>
    </citation>
    <scope>NUCLEOTIDE SEQUENCE</scope>
    <source>
        <strain evidence="1">Pm1</strain>
    </source>
</reference>
<dbReference type="Proteomes" id="UP001162060">
    <property type="component" value="Unassembled WGS sequence"/>
</dbReference>
<gene>
    <name evidence="1" type="ORF">PM001_LOCUS27525</name>
</gene>
<organism evidence="1 2">
    <name type="scientific">Peronospora matthiolae</name>
    <dbReference type="NCBI Taxonomy" id="2874970"/>
    <lineage>
        <taxon>Eukaryota</taxon>
        <taxon>Sar</taxon>
        <taxon>Stramenopiles</taxon>
        <taxon>Oomycota</taxon>
        <taxon>Peronosporomycetes</taxon>
        <taxon>Peronosporales</taxon>
        <taxon>Peronosporaceae</taxon>
        <taxon>Peronospora</taxon>
    </lineage>
</organism>
<accession>A0AAV1V918</accession>
<dbReference type="EMBL" id="CAKLBY020000275">
    <property type="protein sequence ID" value="CAK7942375.1"/>
    <property type="molecule type" value="Genomic_DNA"/>
</dbReference>
<name>A0AAV1V918_9STRA</name>
<sequence>MDRPSDDDEDAELDLDLLAINEDDVRQTVYKQDWQAQE</sequence>